<comment type="caution">
    <text evidence="2">The sequence shown here is derived from an EMBL/GenBank/DDBJ whole genome shotgun (WGS) entry which is preliminary data.</text>
</comment>
<feature type="compositionally biased region" description="Polar residues" evidence="1">
    <location>
        <begin position="463"/>
        <end position="475"/>
    </location>
</feature>
<sequence length="773" mass="82104">MSEVLTPSELELAEAKSKRISNWVSQTRQHSPVNAFSPPTPPPTVIESKRIRSHTHSPHHRLPLVILDPTIMSNTVYSRHTIPSTDPRMSGYHSPPMAYPSSPSYPHQSSTMPGPMIPPSAPFNQQSLQSPIYPGNMFSHPSGMVPSGGYGQTGISPGMQPNHEFASLGRDETGSIIAEPVPPMSAPAGTGSGPHTLPGQMPNPNVIVMDDSPGSSGRHHHHHHHHHRHHRHRSPSRVRGRTHTRERLRTPSVSRSPSPMHTRSHSYSPRVHSTTRAISSSRYIDRDKDVPLADDERAIPPDYVPASPGPDSRSHESSSLPARSRARPNGNTATNPTNSSQNAPPANPLANTNLGANPLVQAAEVAAANYVQGHGHGHKHKHGLKHEIGQAALDAVVGGVSGQAHTGAGNAAGSSVAPPLMHAAESGLAGYASHAGAGNVGSSNVAPLVQAAESALTGYAHGQGQSMQTQLQGGSHQRAPILNSSSGHHHHHHHHGHDRDHDRDHHHHHGHGHGHGHHRSSSHPHSHSHHHHRHPTVYSRDFATYSPASPTGVPATTVAPVTSSSRPVFSRHRSRSIDDRDLQRSMARTRARYDDGAGAGGTGGYGIGVYGGTHGGYTTGSGNAGYPIGTSGSQGVYGGTNGNGVGNNGSYPQTIYPSSTQPTVVPVNDGKGGWVIVPPPGKNLHIVDSHNRTLYHSGGHGASTQVHPNKLRARSSSQPRAAAVPSQSFFSKFFGVGRRNGVSRERGRARMVQPQPVQKSLVPVQSVARLMAL</sequence>
<dbReference type="AlphaFoldDB" id="A0A8H7XUV3"/>
<feature type="compositionally biased region" description="Basic and acidic residues" evidence="1">
    <location>
        <begin position="283"/>
        <end position="299"/>
    </location>
</feature>
<feature type="region of interest" description="Disordered" evidence="1">
    <location>
        <begin position="23"/>
        <end position="42"/>
    </location>
</feature>
<protein>
    <submittedName>
        <fullName evidence="2">Uncharacterized protein</fullName>
    </submittedName>
</protein>
<feature type="compositionally biased region" description="Polar residues" evidence="1">
    <location>
        <begin position="251"/>
        <end position="282"/>
    </location>
</feature>
<name>A0A8H7XUV3_PSICU</name>
<feature type="compositionally biased region" description="Polar residues" evidence="1">
    <location>
        <begin position="23"/>
        <end position="34"/>
    </location>
</feature>
<proteinExistence type="predicted"/>
<feature type="region of interest" description="Disordered" evidence="1">
    <location>
        <begin position="208"/>
        <end position="354"/>
    </location>
</feature>
<feature type="region of interest" description="Disordered" evidence="1">
    <location>
        <begin position="461"/>
        <end position="583"/>
    </location>
</feature>
<organism evidence="2">
    <name type="scientific">Psilocybe cubensis</name>
    <name type="common">Psychedelic mushroom</name>
    <name type="synonym">Stropharia cubensis</name>
    <dbReference type="NCBI Taxonomy" id="181762"/>
    <lineage>
        <taxon>Eukaryota</taxon>
        <taxon>Fungi</taxon>
        <taxon>Dikarya</taxon>
        <taxon>Basidiomycota</taxon>
        <taxon>Agaricomycotina</taxon>
        <taxon>Agaricomycetes</taxon>
        <taxon>Agaricomycetidae</taxon>
        <taxon>Agaricales</taxon>
        <taxon>Agaricineae</taxon>
        <taxon>Strophariaceae</taxon>
        <taxon>Psilocybe</taxon>
    </lineage>
</organism>
<feature type="compositionally biased region" description="Basic residues" evidence="1">
    <location>
        <begin position="487"/>
        <end position="496"/>
    </location>
</feature>
<accession>A0A8H7XUV3</accession>
<evidence type="ECO:0000313" key="2">
    <source>
        <dbReference type="EMBL" id="KAG5166093.1"/>
    </source>
</evidence>
<evidence type="ECO:0000256" key="1">
    <source>
        <dbReference type="SAM" id="MobiDB-lite"/>
    </source>
</evidence>
<reference evidence="2" key="1">
    <citation type="submission" date="2021-02" db="EMBL/GenBank/DDBJ databases">
        <title>Psilocybe cubensis genome.</title>
        <authorList>
            <person name="Mckernan K.J."/>
            <person name="Crawford S."/>
            <person name="Trippe A."/>
            <person name="Kane L.T."/>
            <person name="Mclaughlin S."/>
        </authorList>
    </citation>
    <scope>NUCLEOTIDE SEQUENCE [LARGE SCALE GENOMIC DNA]</scope>
    <source>
        <strain evidence="2">MGC-MH-2018</strain>
    </source>
</reference>
<feature type="compositionally biased region" description="Low complexity" evidence="1">
    <location>
        <begin position="546"/>
        <end position="568"/>
    </location>
</feature>
<feature type="compositionally biased region" description="Basic residues" evidence="1">
    <location>
        <begin position="504"/>
        <end position="535"/>
    </location>
</feature>
<feature type="compositionally biased region" description="Low complexity" evidence="1">
    <location>
        <begin position="334"/>
        <end position="354"/>
    </location>
</feature>
<dbReference type="EMBL" id="JAFIQS010000008">
    <property type="protein sequence ID" value="KAG5166093.1"/>
    <property type="molecule type" value="Genomic_DNA"/>
</dbReference>
<feature type="compositionally biased region" description="Basic residues" evidence="1">
    <location>
        <begin position="217"/>
        <end position="242"/>
    </location>
</feature>
<gene>
    <name evidence="2" type="ORF">JR316_008165</name>
</gene>